<dbReference type="Proteomes" id="UP001148838">
    <property type="component" value="Unassembled WGS sequence"/>
</dbReference>
<evidence type="ECO:0000256" key="1">
    <source>
        <dbReference type="SAM" id="MobiDB-lite"/>
    </source>
</evidence>
<name>A0ABQ8T8A5_PERAM</name>
<protein>
    <submittedName>
        <fullName evidence="2">Uncharacterized protein</fullName>
    </submittedName>
</protein>
<gene>
    <name evidence="2" type="ORF">ANN_04342</name>
</gene>
<comment type="caution">
    <text evidence="2">The sequence shown here is derived from an EMBL/GenBank/DDBJ whole genome shotgun (WGS) entry which is preliminary data.</text>
</comment>
<reference evidence="2 3" key="1">
    <citation type="journal article" date="2022" name="Allergy">
        <title>Genome assembly and annotation of Periplaneta americana reveal a comprehensive cockroach allergen profile.</title>
        <authorList>
            <person name="Wang L."/>
            <person name="Xiong Q."/>
            <person name="Saelim N."/>
            <person name="Wang L."/>
            <person name="Nong W."/>
            <person name="Wan A.T."/>
            <person name="Shi M."/>
            <person name="Liu X."/>
            <person name="Cao Q."/>
            <person name="Hui J.H.L."/>
            <person name="Sookrung N."/>
            <person name="Leung T.F."/>
            <person name="Tungtrongchitr A."/>
            <person name="Tsui S.K.W."/>
        </authorList>
    </citation>
    <scope>NUCLEOTIDE SEQUENCE [LARGE SCALE GENOMIC DNA]</scope>
    <source>
        <strain evidence="2">PWHHKU_190912</strain>
    </source>
</reference>
<organism evidence="2 3">
    <name type="scientific">Periplaneta americana</name>
    <name type="common">American cockroach</name>
    <name type="synonym">Blatta americana</name>
    <dbReference type="NCBI Taxonomy" id="6978"/>
    <lineage>
        <taxon>Eukaryota</taxon>
        <taxon>Metazoa</taxon>
        <taxon>Ecdysozoa</taxon>
        <taxon>Arthropoda</taxon>
        <taxon>Hexapoda</taxon>
        <taxon>Insecta</taxon>
        <taxon>Pterygota</taxon>
        <taxon>Neoptera</taxon>
        <taxon>Polyneoptera</taxon>
        <taxon>Dictyoptera</taxon>
        <taxon>Blattodea</taxon>
        <taxon>Blattoidea</taxon>
        <taxon>Blattidae</taxon>
        <taxon>Blattinae</taxon>
        <taxon>Periplaneta</taxon>
    </lineage>
</organism>
<keyword evidence="3" id="KW-1185">Reference proteome</keyword>
<feature type="region of interest" description="Disordered" evidence="1">
    <location>
        <begin position="36"/>
        <end position="67"/>
    </location>
</feature>
<dbReference type="EMBL" id="JAJSOF020000013">
    <property type="protein sequence ID" value="KAJ4442751.1"/>
    <property type="molecule type" value="Genomic_DNA"/>
</dbReference>
<proteinExistence type="predicted"/>
<accession>A0ABQ8T8A5</accession>
<evidence type="ECO:0000313" key="3">
    <source>
        <dbReference type="Proteomes" id="UP001148838"/>
    </source>
</evidence>
<evidence type="ECO:0000313" key="2">
    <source>
        <dbReference type="EMBL" id="KAJ4442751.1"/>
    </source>
</evidence>
<sequence length="155" mass="17595">MRDRVRSTEKVFIRFSTPDVDCSRVRWRRTCTEHAHHSIPGSITGPSERPVCEDSDSPNPTPCPKNRSTLYKVQTVTGVAQSAKALPSDPELRSGSGSVPAWADYLVGFFQRFSPTIRQISGRRKGGRLRLCWMYRVEEDLKKDESWELVNGRQG</sequence>